<proteinExistence type="predicted"/>
<dbReference type="Pfam" id="PF08708">
    <property type="entry name" value="PriCT_1"/>
    <property type="match status" value="1"/>
</dbReference>
<protein>
    <recommendedName>
        <fullName evidence="5">DNA primase</fullName>
    </recommendedName>
</protein>
<dbReference type="SUPFAM" id="SSF56747">
    <property type="entry name" value="Prim-pol domain"/>
    <property type="match status" value="1"/>
</dbReference>
<organism evidence="3 4">
    <name type="scientific">Brachybacterium fresconis</name>
    <dbReference type="NCBI Taxonomy" id="173363"/>
    <lineage>
        <taxon>Bacteria</taxon>
        <taxon>Bacillati</taxon>
        <taxon>Actinomycetota</taxon>
        <taxon>Actinomycetes</taxon>
        <taxon>Micrococcales</taxon>
        <taxon>Dermabacteraceae</taxon>
        <taxon>Brachybacterium</taxon>
    </lineage>
</organism>
<dbReference type="InterPro" id="IPR015330">
    <property type="entry name" value="DNA_primase/pol_bifunc_N"/>
</dbReference>
<dbReference type="Pfam" id="PF09250">
    <property type="entry name" value="Prim-Pol"/>
    <property type="match status" value="1"/>
</dbReference>
<accession>A0ABS4YGD7</accession>
<gene>
    <name evidence="3" type="ORF">JOF44_000763</name>
</gene>
<dbReference type="Proteomes" id="UP000698222">
    <property type="component" value="Unassembled WGS sequence"/>
</dbReference>
<dbReference type="EMBL" id="JAGIOC010000001">
    <property type="protein sequence ID" value="MBP2407860.1"/>
    <property type="molecule type" value="Genomic_DNA"/>
</dbReference>
<evidence type="ECO:0000313" key="4">
    <source>
        <dbReference type="Proteomes" id="UP000698222"/>
    </source>
</evidence>
<feature type="domain" description="Primase C-terminal 1" evidence="1">
    <location>
        <begin position="216"/>
        <end position="278"/>
    </location>
</feature>
<dbReference type="InterPro" id="IPR014820">
    <property type="entry name" value="PriCT_1"/>
</dbReference>
<keyword evidence="4" id="KW-1185">Reference proteome</keyword>
<evidence type="ECO:0000313" key="3">
    <source>
        <dbReference type="EMBL" id="MBP2407860.1"/>
    </source>
</evidence>
<evidence type="ECO:0000259" key="1">
    <source>
        <dbReference type="SMART" id="SM00942"/>
    </source>
</evidence>
<sequence length="313" mass="33001">MAATDALADVLRQMTGPWTVSDAARELATAGVPVFPCVPGRKRPLTEHGFHDATTDPGQVEAWWRTHPDANLAVPTGATSGMVGVDVDVHAPTDGYEAFERAHRAGLVSGWAFLVSTPSGGMHAYYPATPAQTQRSWQAARAGVDFRGDGGYILVPPSMVSISGAAVGYRVRQINSGSSATLDSDRLREFLDPRPTPPPRTGNDVQRSLDVSRLATWVAARGEGERNRGLFWAACRLAENGAPAPEALDVLAAAASQSGLGEREITATVRSAYRTILPPAGPSSSVQGSSRAADGWFALEATVRPPTPVRGLP</sequence>
<dbReference type="SMART" id="SM00942">
    <property type="entry name" value="PriCT_1"/>
    <property type="match status" value="1"/>
</dbReference>
<dbReference type="SMART" id="SM00943">
    <property type="entry name" value="Prim-Pol"/>
    <property type="match status" value="1"/>
</dbReference>
<dbReference type="CDD" id="cd04859">
    <property type="entry name" value="Prim_Pol"/>
    <property type="match status" value="1"/>
</dbReference>
<name>A0ABS4YGD7_9MICO</name>
<evidence type="ECO:0000259" key="2">
    <source>
        <dbReference type="SMART" id="SM00943"/>
    </source>
</evidence>
<reference evidence="3 4" key="1">
    <citation type="submission" date="2021-03" db="EMBL/GenBank/DDBJ databases">
        <title>Sequencing the genomes of 1000 actinobacteria strains.</title>
        <authorList>
            <person name="Klenk H.-P."/>
        </authorList>
    </citation>
    <scope>NUCLEOTIDE SEQUENCE [LARGE SCALE GENOMIC DNA]</scope>
    <source>
        <strain evidence="3 4">DSM 14564</strain>
    </source>
</reference>
<comment type="caution">
    <text evidence="3">The sequence shown here is derived from an EMBL/GenBank/DDBJ whole genome shotgun (WGS) entry which is preliminary data.</text>
</comment>
<feature type="domain" description="DNA primase/polymerase bifunctional N-terminal" evidence="2">
    <location>
        <begin position="24"/>
        <end position="182"/>
    </location>
</feature>
<evidence type="ECO:0008006" key="5">
    <source>
        <dbReference type="Google" id="ProtNLM"/>
    </source>
</evidence>